<dbReference type="InterPro" id="IPR001387">
    <property type="entry name" value="Cro/C1-type_HTH"/>
</dbReference>
<reference evidence="2" key="1">
    <citation type="journal article" date="2021" name="Proc. Natl. Acad. Sci. U.S.A.">
        <title>A Catalog of Tens of Thousands of Viruses from Human Metagenomes Reveals Hidden Associations with Chronic Diseases.</title>
        <authorList>
            <person name="Tisza M.J."/>
            <person name="Buck C.B."/>
        </authorList>
    </citation>
    <scope>NUCLEOTIDE SEQUENCE</scope>
    <source>
        <strain evidence="2">CtKHS5</strain>
    </source>
</reference>
<dbReference type="Gene3D" id="1.10.260.40">
    <property type="entry name" value="lambda repressor-like DNA-binding domains"/>
    <property type="match status" value="1"/>
</dbReference>
<feature type="domain" description="HTH cro/C1-type" evidence="1">
    <location>
        <begin position="14"/>
        <end position="48"/>
    </location>
</feature>
<dbReference type="CDD" id="cd00093">
    <property type="entry name" value="HTH_XRE"/>
    <property type="match status" value="1"/>
</dbReference>
<accession>A0A8S5L7V4</accession>
<dbReference type="SUPFAM" id="SSF52540">
    <property type="entry name" value="P-loop containing nucleoside triphosphate hydrolases"/>
    <property type="match status" value="1"/>
</dbReference>
<dbReference type="InterPro" id="IPR049945">
    <property type="entry name" value="AAA_22"/>
</dbReference>
<dbReference type="PROSITE" id="PS50943">
    <property type="entry name" value="HTH_CROC1"/>
    <property type="match status" value="1"/>
</dbReference>
<dbReference type="Pfam" id="PF01381">
    <property type="entry name" value="HTH_3"/>
    <property type="match status" value="1"/>
</dbReference>
<sequence>MKNQLLKDFMPKVGMSQKQVANALGVSLAVVSQYLNGKYPGNTEDLDKKVVDLVAQMQEKRVDKQYNAEFVPTLAARQMMEVIRDAHVEGDVSVIFGAAGLGKTQAVKQYAKEYSGAIVIETSPSFTPKVLLQKICGALNLNTTGAMETLFESITSKLVSSQRVIIVDEAELLSTRSLEFLRRIQDMTKIGLVLVGMPRLLINLKGKNNELAQLYSRVWRACDLGNALPDRDLLMLAENALGSTEHASVFLRYAKGNARRLSKLIRGVVRLSQLNECGINEELIKEYTKMLIN</sequence>
<dbReference type="InterPro" id="IPR052026">
    <property type="entry name" value="ExeA_AAA_ATPase_DNA-bind"/>
</dbReference>
<dbReference type="PANTHER" id="PTHR35894">
    <property type="entry name" value="GENERAL SECRETION PATHWAY PROTEIN A-RELATED"/>
    <property type="match status" value="1"/>
</dbReference>
<evidence type="ECO:0000259" key="1">
    <source>
        <dbReference type="PROSITE" id="PS50943"/>
    </source>
</evidence>
<dbReference type="InterPro" id="IPR027417">
    <property type="entry name" value="P-loop_NTPase"/>
</dbReference>
<dbReference type="Gene3D" id="3.40.50.300">
    <property type="entry name" value="P-loop containing nucleotide triphosphate hydrolases"/>
    <property type="match status" value="1"/>
</dbReference>
<organism evidence="2">
    <name type="scientific">Myoviridae sp. ctKHS5</name>
    <dbReference type="NCBI Taxonomy" id="2823541"/>
    <lineage>
        <taxon>Viruses</taxon>
        <taxon>Duplodnaviria</taxon>
        <taxon>Heunggongvirae</taxon>
        <taxon>Uroviricota</taxon>
        <taxon>Caudoviricetes</taxon>
    </lineage>
</organism>
<proteinExistence type="predicted"/>
<dbReference type="SUPFAM" id="SSF47413">
    <property type="entry name" value="lambda repressor-like DNA-binding domains"/>
    <property type="match status" value="1"/>
</dbReference>
<dbReference type="GO" id="GO:0003677">
    <property type="term" value="F:DNA binding"/>
    <property type="evidence" value="ECO:0007669"/>
    <property type="project" value="InterPro"/>
</dbReference>
<evidence type="ECO:0000313" key="2">
    <source>
        <dbReference type="EMBL" id="DAD65977.1"/>
    </source>
</evidence>
<dbReference type="InterPro" id="IPR010982">
    <property type="entry name" value="Lambda_DNA-bd_dom_sf"/>
</dbReference>
<dbReference type="GO" id="GO:0016887">
    <property type="term" value="F:ATP hydrolysis activity"/>
    <property type="evidence" value="ECO:0007669"/>
    <property type="project" value="InterPro"/>
</dbReference>
<dbReference type="Pfam" id="PF13401">
    <property type="entry name" value="AAA_22"/>
    <property type="match status" value="1"/>
</dbReference>
<dbReference type="PANTHER" id="PTHR35894:SF5">
    <property type="entry name" value="MU-LIKE PROPHAGE FLUMU DNA TRANSPOSITION PROTEIN B"/>
    <property type="match status" value="1"/>
</dbReference>
<dbReference type="EMBL" id="BK014652">
    <property type="protein sequence ID" value="DAD65977.1"/>
    <property type="molecule type" value="Genomic_DNA"/>
</dbReference>
<name>A0A8S5L7V4_9CAUD</name>
<protein>
    <submittedName>
        <fullName evidence="2">Putative ATPase</fullName>
    </submittedName>
</protein>